<dbReference type="SMART" id="SM00382">
    <property type="entry name" value="AAA"/>
    <property type="match status" value="2"/>
</dbReference>
<keyword evidence="4" id="KW-1185">Reference proteome</keyword>
<dbReference type="GO" id="GO:0016887">
    <property type="term" value="F:ATP hydrolysis activity"/>
    <property type="evidence" value="ECO:0007669"/>
    <property type="project" value="InterPro"/>
</dbReference>
<gene>
    <name evidence="3" type="primary">arsA</name>
    <name evidence="3" type="ORF">KDA_05990</name>
</gene>
<dbReference type="Proteomes" id="UP000287171">
    <property type="component" value="Unassembled WGS sequence"/>
</dbReference>
<evidence type="ECO:0000256" key="1">
    <source>
        <dbReference type="ARBA" id="ARBA00011040"/>
    </source>
</evidence>
<dbReference type="AlphaFoldDB" id="A0A402B177"/>
<organism evidence="3 4">
    <name type="scientific">Dictyobacter alpinus</name>
    <dbReference type="NCBI Taxonomy" id="2014873"/>
    <lineage>
        <taxon>Bacteria</taxon>
        <taxon>Bacillati</taxon>
        <taxon>Chloroflexota</taxon>
        <taxon>Ktedonobacteria</taxon>
        <taxon>Ktedonobacterales</taxon>
        <taxon>Dictyobacteraceae</taxon>
        <taxon>Dictyobacter</taxon>
    </lineage>
</organism>
<dbReference type="SUPFAM" id="SSF52540">
    <property type="entry name" value="P-loop containing nucleoside triphosphate hydrolases"/>
    <property type="match status" value="2"/>
</dbReference>
<dbReference type="InterPro" id="IPR016300">
    <property type="entry name" value="ATPase_ArsA/GET3"/>
</dbReference>
<dbReference type="GO" id="GO:0015446">
    <property type="term" value="F:ATPase-coupled arsenite transmembrane transporter activity"/>
    <property type="evidence" value="ECO:0007669"/>
    <property type="project" value="InterPro"/>
</dbReference>
<dbReference type="InterPro" id="IPR003593">
    <property type="entry name" value="AAA+_ATPase"/>
</dbReference>
<dbReference type="PANTHER" id="PTHR10803">
    <property type="entry name" value="ARSENICAL PUMP-DRIVING ATPASE ARSENITE-TRANSLOCATING ATPASE"/>
    <property type="match status" value="1"/>
</dbReference>
<protein>
    <submittedName>
        <fullName evidence="3">Arsenical pump-driving ATPase</fullName>
    </submittedName>
</protein>
<dbReference type="EMBL" id="BIFT01000001">
    <property type="protein sequence ID" value="GCE25115.1"/>
    <property type="molecule type" value="Genomic_DNA"/>
</dbReference>
<evidence type="ECO:0000313" key="4">
    <source>
        <dbReference type="Proteomes" id="UP000287171"/>
    </source>
</evidence>
<feature type="domain" description="AAA+ ATPase" evidence="2">
    <location>
        <begin position="341"/>
        <end position="534"/>
    </location>
</feature>
<dbReference type="PIRSF" id="PIRSF001327">
    <property type="entry name" value="Arsenical_pump-driving_ATPase"/>
    <property type="match status" value="1"/>
</dbReference>
<dbReference type="GO" id="GO:0005524">
    <property type="term" value="F:ATP binding"/>
    <property type="evidence" value="ECO:0007669"/>
    <property type="project" value="InterPro"/>
</dbReference>
<evidence type="ECO:0000313" key="3">
    <source>
        <dbReference type="EMBL" id="GCE25115.1"/>
    </source>
</evidence>
<accession>A0A402B177</accession>
<comment type="similarity">
    <text evidence="1">Belongs to the arsA ATPase family.</text>
</comment>
<name>A0A402B177_9CHLR</name>
<dbReference type="InterPro" id="IPR027417">
    <property type="entry name" value="P-loop_NTPase"/>
</dbReference>
<proteinExistence type="inferred from homology"/>
<sequence length="604" mass="64706">MFVAKTIDQFPIMDWLDWQTRFLFFTGKGGVGKTTIASTIALRLAEAGRCVLLVSTDPASNLDDVFEMTAAPTATAVPDVAGLFIMNLDPEAAAAAYRERVVGPYRQLLPPAAVKSMEEQLSGACTVEIAAFNEFTRLLADQQSISAFDHVLFDTAPTGHTLRLLSLPRAWSGYIETSGHGASCLGPLAGLEAQQAHYLATVQALADAAQTTVVLVSRLEESTLREAARASRELRNLGIGHQQLVLNGVFSQAANQDEIAQAFLARQYEALQTLPQDLQMMPTVVVPLVASNLTGTAALRALAAGTSKGAQNAISEPCAVVSSPRDIPALDDLVQQLASQGHGVVMTMGKGGVGKTTIAAAIAVALARAGHRVHLSTTDPAAHLAHTLKEDVVERLSIHRIDPAAEVERYTQEVLAEAGDVDAEGRALLEEDLRSPCTEEIAVFRAFARTVQEAEEGFVVLDTAPTGHTLLLLDAAESYHREVARATGQVPEAVRVLLPRLRDPHYTRVVLVTLAESTPVQEAARLQADLRRAGIEPFGWIINASVAASGTSHPLLLQRAQLEQVHRQQVLHELATQSWLIPWYAHAPTGETALLAMATATAHP</sequence>
<comment type="caution">
    <text evidence="3">The sequence shown here is derived from an EMBL/GenBank/DDBJ whole genome shotgun (WGS) entry which is preliminary data.</text>
</comment>
<reference evidence="4" key="1">
    <citation type="submission" date="2018-12" db="EMBL/GenBank/DDBJ databases">
        <title>Tengunoibacter tsumagoiensis gen. nov., sp. nov., Dictyobacter kobayashii sp. nov., D. alpinus sp. nov., and D. joshuensis sp. nov. and description of Dictyobacteraceae fam. nov. within the order Ktedonobacterales isolated from Tengu-no-mugimeshi.</title>
        <authorList>
            <person name="Wang C.M."/>
            <person name="Zheng Y."/>
            <person name="Sakai Y."/>
            <person name="Toyoda A."/>
            <person name="Minakuchi Y."/>
            <person name="Abe K."/>
            <person name="Yokota A."/>
            <person name="Yabe S."/>
        </authorList>
    </citation>
    <scope>NUCLEOTIDE SEQUENCE [LARGE SCALE GENOMIC DNA]</scope>
    <source>
        <strain evidence="4">Uno16</strain>
    </source>
</reference>
<dbReference type="InterPro" id="IPR025723">
    <property type="entry name" value="ArsA/GET3_ATPase-like"/>
</dbReference>
<dbReference type="NCBIfam" id="TIGR00345">
    <property type="entry name" value="GET3_arsA_TRC40"/>
    <property type="match status" value="1"/>
</dbReference>
<evidence type="ECO:0000259" key="2">
    <source>
        <dbReference type="SMART" id="SM00382"/>
    </source>
</evidence>
<dbReference type="InterPro" id="IPR027541">
    <property type="entry name" value="Ars_ATPase"/>
</dbReference>
<dbReference type="Pfam" id="PF02374">
    <property type="entry name" value="ArsA_ATPase"/>
    <property type="match status" value="2"/>
</dbReference>
<dbReference type="Gene3D" id="3.40.50.300">
    <property type="entry name" value="P-loop containing nucleotide triphosphate hydrolases"/>
    <property type="match status" value="2"/>
</dbReference>
<feature type="domain" description="AAA+ ATPase" evidence="2">
    <location>
        <begin position="19"/>
        <end position="240"/>
    </location>
</feature>
<dbReference type="CDD" id="cd02035">
    <property type="entry name" value="ArsA"/>
    <property type="match status" value="2"/>
</dbReference>
<dbReference type="NCBIfam" id="TIGR04291">
    <property type="entry name" value="arsen_driv_ArsA"/>
    <property type="match status" value="1"/>
</dbReference>
<dbReference type="PANTHER" id="PTHR10803:SF3">
    <property type="entry name" value="ATPASE GET3"/>
    <property type="match status" value="1"/>
</dbReference>